<keyword evidence="2" id="KW-0539">Nucleus</keyword>
<dbReference type="Proteomes" id="UP000009097">
    <property type="component" value="Unassembled WGS sequence"/>
</dbReference>
<evidence type="ECO:0000256" key="1">
    <source>
        <dbReference type="ARBA" id="ARBA00004123"/>
    </source>
</evidence>
<name>A0A0J9WC58_FUSO4</name>
<evidence type="ECO:0000256" key="2">
    <source>
        <dbReference type="ARBA" id="ARBA00023242"/>
    </source>
</evidence>
<dbReference type="PANTHER" id="PTHR31001">
    <property type="entry name" value="UNCHARACTERIZED TRANSCRIPTIONAL REGULATORY PROTEIN"/>
    <property type="match status" value="1"/>
</dbReference>
<dbReference type="EMBL" id="DS231745">
    <property type="protein sequence ID" value="KNB20418.1"/>
    <property type="molecule type" value="Genomic_DNA"/>
</dbReference>
<reference evidence="3" key="2">
    <citation type="journal article" date="2010" name="Nature">
        <title>Comparative genomics reveals mobile pathogenicity chromosomes in Fusarium.</title>
        <authorList>
            <person name="Ma L.J."/>
            <person name="van der Does H.C."/>
            <person name="Borkovich K.A."/>
            <person name="Coleman J.J."/>
            <person name="Daboussi M.J."/>
            <person name="Di Pietro A."/>
            <person name="Dufresne M."/>
            <person name="Freitag M."/>
            <person name="Grabherr M."/>
            <person name="Henrissat B."/>
            <person name="Houterman P.M."/>
            <person name="Kang S."/>
            <person name="Shim W.B."/>
            <person name="Woloshuk C."/>
            <person name="Xie X."/>
            <person name="Xu J.R."/>
            <person name="Antoniw J."/>
            <person name="Baker S.E."/>
            <person name="Bluhm B.H."/>
            <person name="Breakspear A."/>
            <person name="Brown D.W."/>
            <person name="Butchko R.A."/>
            <person name="Chapman S."/>
            <person name="Coulson R."/>
            <person name="Coutinho P.M."/>
            <person name="Danchin E.G."/>
            <person name="Diener A."/>
            <person name="Gale L.R."/>
            <person name="Gardiner D.M."/>
            <person name="Goff S."/>
            <person name="Hammond-Kosack K.E."/>
            <person name="Hilburn K."/>
            <person name="Hua-Van A."/>
            <person name="Jonkers W."/>
            <person name="Kazan K."/>
            <person name="Kodira C.D."/>
            <person name="Koehrsen M."/>
            <person name="Kumar L."/>
            <person name="Lee Y.H."/>
            <person name="Li L."/>
            <person name="Manners J.M."/>
            <person name="Miranda-Saavedra D."/>
            <person name="Mukherjee M."/>
            <person name="Park G."/>
            <person name="Park J."/>
            <person name="Park S.Y."/>
            <person name="Proctor R.H."/>
            <person name="Regev A."/>
            <person name="Ruiz-Roldan M.C."/>
            <person name="Sain D."/>
            <person name="Sakthikumar S."/>
            <person name="Sykes S."/>
            <person name="Schwartz D.C."/>
            <person name="Turgeon B.G."/>
            <person name="Wapinski I."/>
            <person name="Yoder O."/>
            <person name="Young S."/>
            <person name="Zeng Q."/>
            <person name="Zhou S."/>
            <person name="Galagan J."/>
            <person name="Cuomo C.A."/>
            <person name="Kistler H.C."/>
            <person name="Rep M."/>
        </authorList>
    </citation>
    <scope>NUCLEOTIDE SEQUENCE [LARGE SCALE GENOMIC DNA]</scope>
    <source>
        <strain evidence="3">4287</strain>
    </source>
</reference>
<dbReference type="RefSeq" id="XP_018258463.1">
    <property type="nucleotide sequence ID" value="XM_018403231.1"/>
</dbReference>
<dbReference type="GO" id="GO:0005634">
    <property type="term" value="C:nucleus"/>
    <property type="evidence" value="ECO:0007669"/>
    <property type="project" value="UniProtKB-SubCell"/>
</dbReference>
<dbReference type="VEuPathDB" id="FungiDB:FOXG_22815"/>
<dbReference type="CDD" id="cd12148">
    <property type="entry name" value="fungal_TF_MHR"/>
    <property type="match status" value="1"/>
</dbReference>
<comment type="subcellular location">
    <subcellularLocation>
        <location evidence="1">Nucleus</location>
    </subcellularLocation>
</comment>
<dbReference type="AlphaFoldDB" id="A0A0J9WC58"/>
<organism evidence="3 4">
    <name type="scientific">Fusarium oxysporum f. sp. lycopersici (strain 4287 / CBS 123668 / FGSC 9935 / NRRL 34936)</name>
    <name type="common">Fusarium vascular wilt of tomato</name>
    <dbReference type="NCBI Taxonomy" id="426428"/>
    <lineage>
        <taxon>Eukaryota</taxon>
        <taxon>Fungi</taxon>
        <taxon>Dikarya</taxon>
        <taxon>Ascomycota</taxon>
        <taxon>Pezizomycotina</taxon>
        <taxon>Sordariomycetes</taxon>
        <taxon>Hypocreomycetidae</taxon>
        <taxon>Hypocreales</taxon>
        <taxon>Nectriaceae</taxon>
        <taxon>Fusarium</taxon>
        <taxon>Fusarium oxysporum species complex</taxon>
    </lineage>
</organism>
<reference evidence="3" key="1">
    <citation type="submission" date="2007-04" db="EMBL/GenBank/DDBJ databases">
        <authorList>
            <consortium name="The Broad Institute Genome Sequencing Platform"/>
            <person name="Birren B."/>
            <person name="Lander E."/>
            <person name="Galagan J."/>
            <person name="Nusbaum C."/>
            <person name="Devon K."/>
            <person name="Ma L.-J."/>
            <person name="Jaffe D."/>
            <person name="Butler J."/>
            <person name="Alvarez P."/>
            <person name="Gnerre S."/>
            <person name="Grabherr M."/>
            <person name="Kleber M."/>
            <person name="Mauceli E."/>
            <person name="Brockman W."/>
            <person name="MacCallum I.A."/>
            <person name="Young S."/>
            <person name="LaButti K."/>
            <person name="DeCaprio D."/>
            <person name="Crawford M."/>
            <person name="Koehrsen M."/>
            <person name="Engels R."/>
            <person name="Montgomery P."/>
            <person name="Pearson M."/>
            <person name="Howarth C."/>
            <person name="Larson L."/>
            <person name="White J."/>
            <person name="O'Leary S."/>
            <person name="Kodira C."/>
            <person name="Zeng Q."/>
            <person name="Yandava C."/>
            <person name="Alvarado L."/>
            <person name="Kistler C."/>
            <person name="Shim W.-B."/>
            <person name="Kang S."/>
            <person name="Woloshuk C."/>
        </authorList>
    </citation>
    <scope>NUCLEOTIDE SEQUENCE</scope>
    <source>
        <strain evidence="3">4287</strain>
    </source>
</reference>
<evidence type="ECO:0000313" key="3">
    <source>
        <dbReference type="EMBL" id="KNB20418.1"/>
    </source>
</evidence>
<protein>
    <recommendedName>
        <fullName evidence="5">Transcription factor domain-containing protein</fullName>
    </recommendedName>
</protein>
<dbReference type="GeneID" id="28963521"/>
<accession>A0A0J9WC58</accession>
<evidence type="ECO:0000313" key="4">
    <source>
        <dbReference type="Proteomes" id="UP000009097"/>
    </source>
</evidence>
<evidence type="ECO:0008006" key="5">
    <source>
        <dbReference type="Google" id="ProtNLM"/>
    </source>
</evidence>
<dbReference type="KEGG" id="fox:FOXG_22815"/>
<dbReference type="PANTHER" id="PTHR31001:SF40">
    <property type="entry name" value="ZN(II)2CYS6 TRANSCRIPTION FACTOR (EUROFUNG)"/>
    <property type="match status" value="1"/>
</dbReference>
<proteinExistence type="predicted"/>
<sequence>MSLLSNRYRGGVMKCLEADHYLWRHNLNTLQALVILIYGINHTHGQSWALLGAARNIALSLGCHVEPTIFQIEPISAEERRRCWAGLRMLYTIQNTTLGILDATPIPSTVNPPLDINDNELVVGYQIPESRNGPTQMSYLLLKFDLYDLCTRICSQVFGTSRTLTYDKVQALDAEISAMREKLN</sequence>
<dbReference type="InterPro" id="IPR050613">
    <property type="entry name" value="Sec_Metabolite_Reg"/>
</dbReference>
<gene>
    <name evidence="3" type="ORF">FOXG_22815</name>
</gene>
<dbReference type="OrthoDB" id="2406834at2759"/>